<gene>
    <name evidence="1" type="ORF">K6978_20180</name>
</gene>
<evidence type="ECO:0008006" key="3">
    <source>
        <dbReference type="Google" id="ProtNLM"/>
    </source>
</evidence>
<dbReference type="EMBL" id="CP082214">
    <property type="protein sequence ID" value="WDM71599.1"/>
    <property type="molecule type" value="Genomic_DNA"/>
</dbReference>
<dbReference type="RefSeq" id="WP_146090358.1">
    <property type="nucleotide sequence ID" value="NZ_CP082213.1"/>
</dbReference>
<organism evidence="1 2">
    <name type="scientific">Xanthomonas cucurbitae</name>
    <dbReference type="NCBI Taxonomy" id="56453"/>
    <lineage>
        <taxon>Bacteria</taxon>
        <taxon>Pseudomonadati</taxon>
        <taxon>Pseudomonadota</taxon>
        <taxon>Gammaproteobacteria</taxon>
        <taxon>Lysobacterales</taxon>
        <taxon>Lysobacteraceae</taxon>
        <taxon>Xanthomonas</taxon>
    </lineage>
</organism>
<proteinExistence type="predicted"/>
<name>A0ABY7YCK6_9XANT</name>
<keyword evidence="2" id="KW-1185">Reference proteome</keyword>
<dbReference type="Proteomes" id="UP001214201">
    <property type="component" value="Chromosome"/>
</dbReference>
<evidence type="ECO:0000313" key="2">
    <source>
        <dbReference type="Proteomes" id="UP001214201"/>
    </source>
</evidence>
<accession>A0ABY7YCK6</accession>
<reference evidence="1 2" key="1">
    <citation type="submission" date="2021-08" db="EMBL/GenBank/DDBJ databases">
        <title>Genome sequences of Xanthomonas cucurbitae isolates from 5 Midwestern US states.</title>
        <authorList>
            <person name="Hind S.R."/>
        </authorList>
    </citation>
    <scope>NUCLEOTIDE SEQUENCE [LARGE SCALE GENOMIC DNA]</scope>
    <source>
        <strain evidence="1 2">OH_261</strain>
    </source>
</reference>
<evidence type="ECO:0000313" key="1">
    <source>
        <dbReference type="EMBL" id="WDM71599.1"/>
    </source>
</evidence>
<sequence>MYSVTHQDLHGKLLSGLLLALLLRLPVSTPLAHAVDFDPSASAATADTIEAAAVRRSNESDLALSERVKQRYEKMRSALMANRSWSGLDARQARQMFEVANAASFYTGDSRITEDQVKALAALERLHASTPHDVVQTYRALLAARDFAAATAFFAHHADGLAHPPPEVVEPIAVAAGLPSELRIAMHGRRLLHVATHLDAARLIIVVADPLCPYTQRAMAAIGQDPALNAVMRSHSKWIAPPSRQDDFSVFAAWNARYPQQQMSLAYRRSDWPMLTQWATPMFYFMDAGRVIDTVAGWPAQGHRAELLAAAKRTGLELSEDQVETAPDGKR</sequence>
<protein>
    <recommendedName>
        <fullName evidence="3">Thioredoxin-like fold domain-containing protein</fullName>
    </recommendedName>
</protein>